<feature type="region of interest" description="Disordered" evidence="3">
    <location>
        <begin position="318"/>
        <end position="364"/>
    </location>
</feature>
<name>A0A150GZ30_GONPE</name>
<feature type="region of interest" description="Disordered" evidence="3">
    <location>
        <begin position="646"/>
        <end position="728"/>
    </location>
</feature>
<sequence length="1127" mass="126617">MAGGLASSFARGAQSFGPWINTAATDPYDYPLRDQTMVSAPTFPPFKFEHRRARIDWRLLHGIDINSMVRDVDLDTLEKIVNIVAYGDIEAEDTRHLTELNFIKIFRLSQMMIEYLLYVQDCLQSSNAWLQQERSNMDKYVQASRLRIREIEANLKMNKRELRRARKTIKTYELLAVLNDGKGTQTATMPTATANIMATMAAPPSPQPAQPNQVIKVEANPLSAAVETLMRKELAALSDRLHKATMECQTLRSDREDLYQAVKDLEAMVKSRGHFSGASSPQSQARQNAEAIQTIQGLQDQLSRAAMEITKLRNEKGDLGDELERSNADRRQLQEEKSRLLSEIASRPTEVRPATPRASDAPPASDNLASMLLDAERQKLALQEQLTDAREEITALQRQLMKAMKETALKPLGAMPQGPDDRLVRELEQAKAQLERDLTDTRRAYTEDVRQLQEELEMTQAKAVETDRRVAELRAELAAAQSQSAKAYASPSPGGLFRLDERRADQDDRTDTDNRRRQELLVEYEAMNERLNQQLGQLKAERNDLAAEVEQLRSQLQGRPASPPPVDPAINRDWRLEEMERLKDERDEFQRRNQELEDILQDRDALIERLRASIRDLQAQLEERNRQQQETEQALGRVKRQVQQFERMAGPTHHVKTSSFSFVPDEESNQPPPAAAVDTPTSVRKPPIPELPPRAPSPRPSSAQPPVPLIEPSSPEFAPPSPQHPQQVLDPALQGSWLRRIPRPSPAEANTIQQGVLRRVAGVKPEALDMMLAEEIRVITENPYEFEDDDEDVFRSMMPYDLDERPGVLSVKPHNLQDLETARTLLTDQLLTVLDDEVAQYGVDPTTGTMSDKVYAASMQELAARRSKVMERYPREKQERAERLRDALLTHLELMKRRAQQQQVGEEQQRLQAEQSPGGNMNMSIRSVKYQESDFDDDDEDVLPSLPQPKAVTRVAADDEYALTEDEETQQDMGIDDDDISPMVVRRSETGDDEEVESIQSFSNTSQSLARPGAWGSPAATMRKSSISQAPQASNQPSGTSKRSGWDDGIKSFNASSTPGDEIQSIQEITGMDSFTDTVPRMSRPAPPRGAFGSSQVGGGVGASTAVSRPPLKRSSFDSDISDLEYA</sequence>
<feature type="coiled-coil region" evidence="2">
    <location>
        <begin position="141"/>
        <end position="168"/>
    </location>
</feature>
<organism evidence="5 6">
    <name type="scientific">Gonium pectorale</name>
    <name type="common">Green alga</name>
    <dbReference type="NCBI Taxonomy" id="33097"/>
    <lineage>
        <taxon>Eukaryota</taxon>
        <taxon>Viridiplantae</taxon>
        <taxon>Chlorophyta</taxon>
        <taxon>core chlorophytes</taxon>
        <taxon>Chlorophyceae</taxon>
        <taxon>CS clade</taxon>
        <taxon>Chlamydomonadales</taxon>
        <taxon>Volvocaceae</taxon>
        <taxon>Gonium</taxon>
    </lineage>
</organism>
<evidence type="ECO:0000313" key="5">
    <source>
        <dbReference type="EMBL" id="KXZ55055.1"/>
    </source>
</evidence>
<feature type="compositionally biased region" description="Acidic residues" evidence="3">
    <location>
        <begin position="933"/>
        <end position="942"/>
    </location>
</feature>
<feature type="compositionally biased region" description="Low complexity" evidence="3">
    <location>
        <begin position="481"/>
        <end position="493"/>
    </location>
</feature>
<reference evidence="6" key="1">
    <citation type="journal article" date="2016" name="Nat. Commun.">
        <title>The Gonium pectorale genome demonstrates co-option of cell cycle regulation during the evolution of multicellularity.</title>
        <authorList>
            <person name="Hanschen E.R."/>
            <person name="Marriage T.N."/>
            <person name="Ferris P.J."/>
            <person name="Hamaji T."/>
            <person name="Toyoda A."/>
            <person name="Fujiyama A."/>
            <person name="Neme R."/>
            <person name="Noguchi H."/>
            <person name="Minakuchi Y."/>
            <person name="Suzuki M."/>
            <person name="Kawai-Toyooka H."/>
            <person name="Smith D.R."/>
            <person name="Sparks H."/>
            <person name="Anderson J."/>
            <person name="Bakaric R."/>
            <person name="Luria V."/>
            <person name="Karger A."/>
            <person name="Kirschner M.W."/>
            <person name="Durand P.M."/>
            <person name="Michod R.E."/>
            <person name="Nozaki H."/>
            <person name="Olson B.J."/>
        </authorList>
    </citation>
    <scope>NUCLEOTIDE SEQUENCE [LARGE SCALE GENOMIC DNA]</scope>
    <source>
        <strain evidence="6">NIES-2863</strain>
    </source>
</reference>
<feature type="compositionally biased region" description="Basic and acidic residues" evidence="3">
    <location>
        <begin position="498"/>
        <end position="516"/>
    </location>
</feature>
<feature type="compositionally biased region" description="Pro residues" evidence="3">
    <location>
        <begin position="686"/>
        <end position="709"/>
    </location>
</feature>
<feature type="domain" description="Cilium assembly protein DZIP1 N-terminal" evidence="4">
    <location>
        <begin position="46"/>
        <end position="163"/>
    </location>
</feature>
<protein>
    <recommendedName>
        <fullName evidence="4">Cilium assembly protein DZIP1 N-terminal domain-containing protein</fullName>
    </recommendedName>
</protein>
<dbReference type="GO" id="GO:0008270">
    <property type="term" value="F:zinc ion binding"/>
    <property type="evidence" value="ECO:0007669"/>
    <property type="project" value="UniProtKB-KW"/>
</dbReference>
<dbReference type="PANTHER" id="PTHR21502:SF3">
    <property type="entry name" value="CILIUM ASSEMBLY PROTEIN DZIP1L"/>
    <property type="match status" value="1"/>
</dbReference>
<dbReference type="Proteomes" id="UP000075714">
    <property type="component" value="Unassembled WGS sequence"/>
</dbReference>
<evidence type="ECO:0000259" key="4">
    <source>
        <dbReference type="Pfam" id="PF13815"/>
    </source>
</evidence>
<feature type="compositionally biased region" description="Polar residues" evidence="3">
    <location>
        <begin position="998"/>
        <end position="1009"/>
    </location>
</feature>
<feature type="region of interest" description="Disordered" evidence="3">
    <location>
        <begin position="899"/>
        <end position="1127"/>
    </location>
</feature>
<feature type="compositionally biased region" description="Low complexity" evidence="3">
    <location>
        <begin position="900"/>
        <end position="913"/>
    </location>
</feature>
<feature type="compositionally biased region" description="Polar residues" evidence="3">
    <location>
        <begin position="1023"/>
        <end position="1043"/>
    </location>
</feature>
<evidence type="ECO:0000256" key="3">
    <source>
        <dbReference type="SAM" id="MobiDB-lite"/>
    </source>
</evidence>
<evidence type="ECO:0000313" key="6">
    <source>
        <dbReference type="Proteomes" id="UP000075714"/>
    </source>
</evidence>
<feature type="compositionally biased region" description="Basic and acidic residues" evidence="3">
    <location>
        <begin position="318"/>
        <end position="340"/>
    </location>
</feature>
<dbReference type="AlphaFoldDB" id="A0A150GZ30"/>
<dbReference type="GO" id="GO:0005737">
    <property type="term" value="C:cytoplasm"/>
    <property type="evidence" value="ECO:0007669"/>
    <property type="project" value="UniProtKB-SubCell"/>
</dbReference>
<dbReference type="InterPro" id="IPR032714">
    <property type="entry name" value="DZIP1_N"/>
</dbReference>
<feature type="compositionally biased region" description="Polar residues" evidence="3">
    <location>
        <begin position="914"/>
        <end position="925"/>
    </location>
</feature>
<evidence type="ECO:0000256" key="2">
    <source>
        <dbReference type="SAM" id="Coils"/>
    </source>
</evidence>
<accession>A0A150GZ30</accession>
<dbReference type="InterPro" id="IPR051241">
    <property type="entry name" value="DZIP_RILPL"/>
</dbReference>
<proteinExistence type="predicted"/>
<dbReference type="OrthoDB" id="515971at2759"/>
<dbReference type="Pfam" id="PF13815">
    <property type="entry name" value="Dzip-like_N"/>
    <property type="match status" value="1"/>
</dbReference>
<evidence type="ECO:0000256" key="1">
    <source>
        <dbReference type="ARBA" id="ARBA00023054"/>
    </source>
</evidence>
<dbReference type="EMBL" id="LSYV01000004">
    <property type="protein sequence ID" value="KXZ55055.1"/>
    <property type="molecule type" value="Genomic_DNA"/>
</dbReference>
<gene>
    <name evidence="5" type="ORF">GPECTOR_3g213</name>
</gene>
<keyword evidence="1 2" id="KW-0175">Coiled coil</keyword>
<feature type="region of interest" description="Disordered" evidence="3">
    <location>
        <begin position="481"/>
        <end position="516"/>
    </location>
</feature>
<keyword evidence="6" id="KW-1185">Reference proteome</keyword>
<feature type="compositionally biased region" description="Acidic residues" evidence="3">
    <location>
        <begin position="958"/>
        <end position="980"/>
    </location>
</feature>
<dbReference type="PANTHER" id="PTHR21502">
    <property type="entry name" value="ZINC FINGER PROTEIN DZIP1"/>
    <property type="match status" value="1"/>
</dbReference>
<feature type="compositionally biased region" description="Polar residues" evidence="3">
    <location>
        <begin position="1053"/>
        <end position="1077"/>
    </location>
</feature>
<comment type="caution">
    <text evidence="5">The sequence shown here is derived from an EMBL/GenBank/DDBJ whole genome shotgun (WGS) entry which is preliminary data.</text>
</comment>